<sequence length="94" mass="10228">MGKGMVTAIFAAGMSLSIGSVSAQERVPNFAEFGYALDGKMPTPHQFVMDWMEEEAPGITDMILRARQPFGPQSDLGLSFDPDGQSSVRVTLRF</sequence>
<reference evidence="2 3" key="1">
    <citation type="submission" date="2020-08" db="EMBL/GenBank/DDBJ databases">
        <title>Genomic Encyclopedia of Type Strains, Phase IV (KMG-IV): sequencing the most valuable type-strain genomes for metagenomic binning, comparative biology and taxonomic classification.</title>
        <authorList>
            <person name="Goeker M."/>
        </authorList>
    </citation>
    <scope>NUCLEOTIDE SEQUENCE [LARGE SCALE GENOMIC DNA]</scope>
    <source>
        <strain evidence="2 3">DSM 103377</strain>
    </source>
</reference>
<protein>
    <submittedName>
        <fullName evidence="2">Uncharacterized protein</fullName>
    </submittedName>
</protein>
<keyword evidence="3" id="KW-1185">Reference proteome</keyword>
<proteinExistence type="predicted"/>
<name>A0A840WPH7_9RHOB</name>
<dbReference type="RefSeq" id="WP_184012918.1">
    <property type="nucleotide sequence ID" value="NZ_JACIJS010000011.1"/>
</dbReference>
<dbReference type="AlphaFoldDB" id="A0A840WPH7"/>
<dbReference type="EMBL" id="JACIJS010000011">
    <property type="protein sequence ID" value="MBB5516958.1"/>
    <property type="molecule type" value="Genomic_DNA"/>
</dbReference>
<keyword evidence="1" id="KW-0732">Signal</keyword>
<feature type="signal peptide" evidence="1">
    <location>
        <begin position="1"/>
        <end position="23"/>
    </location>
</feature>
<evidence type="ECO:0000313" key="3">
    <source>
        <dbReference type="Proteomes" id="UP000553766"/>
    </source>
</evidence>
<gene>
    <name evidence="2" type="ORF">FHS89_003002</name>
</gene>
<organism evidence="2 3">
    <name type="scientific">Rubricella aquisinus</name>
    <dbReference type="NCBI Taxonomy" id="2028108"/>
    <lineage>
        <taxon>Bacteria</taxon>
        <taxon>Pseudomonadati</taxon>
        <taxon>Pseudomonadota</taxon>
        <taxon>Alphaproteobacteria</taxon>
        <taxon>Rhodobacterales</taxon>
        <taxon>Paracoccaceae</taxon>
        <taxon>Rubricella</taxon>
    </lineage>
</organism>
<feature type="chain" id="PRO_5032640712" evidence="1">
    <location>
        <begin position="24"/>
        <end position="94"/>
    </location>
</feature>
<accession>A0A840WPH7</accession>
<evidence type="ECO:0000313" key="2">
    <source>
        <dbReference type="EMBL" id="MBB5516958.1"/>
    </source>
</evidence>
<evidence type="ECO:0000256" key="1">
    <source>
        <dbReference type="SAM" id="SignalP"/>
    </source>
</evidence>
<comment type="caution">
    <text evidence="2">The sequence shown here is derived from an EMBL/GenBank/DDBJ whole genome shotgun (WGS) entry which is preliminary data.</text>
</comment>
<dbReference type="Proteomes" id="UP000553766">
    <property type="component" value="Unassembled WGS sequence"/>
</dbReference>